<gene>
    <name evidence="7" type="ORF">HDA37_004668</name>
</gene>
<evidence type="ECO:0000256" key="5">
    <source>
        <dbReference type="SAM" id="Phobius"/>
    </source>
</evidence>
<feature type="transmembrane region" description="Helical" evidence="5">
    <location>
        <begin position="84"/>
        <end position="109"/>
    </location>
</feature>
<evidence type="ECO:0000313" key="8">
    <source>
        <dbReference type="Proteomes" id="UP000549695"/>
    </source>
</evidence>
<sequence>MNADRVFDAGLQPERTGLAWRRTAVSLAVGSLVALRVLPVHVGHVAATLPGLVGLVAAVVLGVVGEYRYRGTHRRLTGVVPGTVGGGAALLLTAAGCGALGVGALVLVVF</sequence>
<dbReference type="AlphaFoldDB" id="A0A852W604"/>
<protein>
    <submittedName>
        <fullName evidence="7">Uncharacterized membrane protein YidH (DUF202 family)</fullName>
    </submittedName>
</protein>
<comment type="caution">
    <text evidence="7">The sequence shown here is derived from an EMBL/GenBank/DDBJ whole genome shotgun (WGS) entry which is preliminary data.</text>
</comment>
<accession>A0A852W604</accession>
<evidence type="ECO:0000256" key="1">
    <source>
        <dbReference type="ARBA" id="ARBA00004127"/>
    </source>
</evidence>
<evidence type="ECO:0000313" key="7">
    <source>
        <dbReference type="EMBL" id="NYG04383.1"/>
    </source>
</evidence>
<evidence type="ECO:0000256" key="2">
    <source>
        <dbReference type="ARBA" id="ARBA00022692"/>
    </source>
</evidence>
<dbReference type="InterPro" id="IPR003807">
    <property type="entry name" value="DUF202"/>
</dbReference>
<keyword evidence="2 5" id="KW-0812">Transmembrane</keyword>
<comment type="subcellular location">
    <subcellularLocation>
        <location evidence="1">Endomembrane system</location>
        <topology evidence="1">Multi-pass membrane protein</topology>
    </subcellularLocation>
</comment>
<keyword evidence="4 5" id="KW-0472">Membrane</keyword>
<dbReference type="GeneID" id="98054339"/>
<dbReference type="RefSeq" id="WP_179762245.1">
    <property type="nucleotide sequence ID" value="NZ_BAAAJZ010000006.1"/>
</dbReference>
<evidence type="ECO:0000256" key="4">
    <source>
        <dbReference type="ARBA" id="ARBA00023136"/>
    </source>
</evidence>
<keyword evidence="8" id="KW-1185">Reference proteome</keyword>
<reference evidence="7 8" key="1">
    <citation type="submission" date="2020-07" db="EMBL/GenBank/DDBJ databases">
        <title>Sequencing the genomes of 1000 actinobacteria strains.</title>
        <authorList>
            <person name="Klenk H.-P."/>
        </authorList>
    </citation>
    <scope>NUCLEOTIDE SEQUENCE [LARGE SCALE GENOMIC DNA]</scope>
    <source>
        <strain evidence="7 8">DSM 44749</strain>
    </source>
</reference>
<dbReference type="Proteomes" id="UP000549695">
    <property type="component" value="Unassembled WGS sequence"/>
</dbReference>
<keyword evidence="3 5" id="KW-1133">Transmembrane helix</keyword>
<feature type="domain" description="DUF202" evidence="6">
    <location>
        <begin position="9"/>
        <end position="74"/>
    </location>
</feature>
<dbReference type="EMBL" id="JACCCZ010000001">
    <property type="protein sequence ID" value="NYG04383.1"/>
    <property type="molecule type" value="Genomic_DNA"/>
</dbReference>
<name>A0A852W604_PSEA5</name>
<feature type="transmembrane region" description="Helical" evidence="5">
    <location>
        <begin position="45"/>
        <end position="64"/>
    </location>
</feature>
<evidence type="ECO:0000256" key="3">
    <source>
        <dbReference type="ARBA" id="ARBA00022989"/>
    </source>
</evidence>
<dbReference type="GO" id="GO:0012505">
    <property type="term" value="C:endomembrane system"/>
    <property type="evidence" value="ECO:0007669"/>
    <property type="project" value="UniProtKB-SubCell"/>
</dbReference>
<evidence type="ECO:0000259" key="6">
    <source>
        <dbReference type="Pfam" id="PF02656"/>
    </source>
</evidence>
<organism evidence="7 8">
    <name type="scientific">Pseudonocardia alni</name>
    <name type="common">Amycolata alni</name>
    <dbReference type="NCBI Taxonomy" id="33907"/>
    <lineage>
        <taxon>Bacteria</taxon>
        <taxon>Bacillati</taxon>
        <taxon>Actinomycetota</taxon>
        <taxon>Actinomycetes</taxon>
        <taxon>Pseudonocardiales</taxon>
        <taxon>Pseudonocardiaceae</taxon>
        <taxon>Pseudonocardia</taxon>
    </lineage>
</organism>
<dbReference type="Pfam" id="PF02656">
    <property type="entry name" value="DUF202"/>
    <property type="match status" value="1"/>
</dbReference>
<proteinExistence type="predicted"/>